<keyword evidence="3" id="KW-1185">Reference proteome</keyword>
<sequence length="320" mass="33579">MSSIFSRLAGAVTASLCLLAAPALAAVPLKWAPPALVNPVVITIGSGFFHARVATNQDCVLRWPSTKHVGTVWIEGCHNLVSMGGYNTVPPAKLSSGAVDTSNNANSRILYLSATTGVAHIEGLLGDASGGAMSDGIDINAPQATVEIENVRIDGIYGYNDQFHADCIQPFGGVKALRVDHFTCNTAYQGLSIWPVSTSPVGWTADIENTNVTSIGTQIWGSHNNGGYLYWPCASYSCSNMALTSFKNVYLKPRPTNSFAMTVYSTSPGVLIHPPVVSGASISFPQLPVISGVTYGVPPVGDFVPVSVAGLHYVSTGYGL</sequence>
<feature type="chain" id="PRO_5037311399" evidence="1">
    <location>
        <begin position="26"/>
        <end position="320"/>
    </location>
</feature>
<evidence type="ECO:0000256" key="1">
    <source>
        <dbReference type="SAM" id="SignalP"/>
    </source>
</evidence>
<feature type="signal peptide" evidence="1">
    <location>
        <begin position="1"/>
        <end position="25"/>
    </location>
</feature>
<proteinExistence type="predicted"/>
<keyword evidence="1" id="KW-0732">Signal</keyword>
<accession>A0A975IVM5</accession>
<dbReference type="EMBL" id="CP073078">
    <property type="protein sequence ID" value="QUD89162.1"/>
    <property type="molecule type" value="Genomic_DNA"/>
</dbReference>
<dbReference type="Proteomes" id="UP000676409">
    <property type="component" value="Chromosome"/>
</dbReference>
<evidence type="ECO:0000313" key="3">
    <source>
        <dbReference type="Proteomes" id="UP000676409"/>
    </source>
</evidence>
<protein>
    <submittedName>
        <fullName evidence="2">Uncharacterized protein</fullName>
    </submittedName>
</protein>
<reference evidence="2" key="1">
    <citation type="submission" date="2021-04" db="EMBL/GenBank/DDBJ databases">
        <title>The complete genome sequence of Caulobacter sp. S6.</title>
        <authorList>
            <person name="Tang Y."/>
            <person name="Ouyang W."/>
            <person name="Liu Q."/>
            <person name="Huang B."/>
            <person name="Guo Z."/>
            <person name="Lei P."/>
        </authorList>
    </citation>
    <scope>NUCLEOTIDE SEQUENCE</scope>
    <source>
        <strain evidence="2">S6</strain>
    </source>
</reference>
<dbReference type="RefSeq" id="WP_211939212.1">
    <property type="nucleotide sequence ID" value="NZ_CP073078.1"/>
</dbReference>
<evidence type="ECO:0000313" key="2">
    <source>
        <dbReference type="EMBL" id="QUD89162.1"/>
    </source>
</evidence>
<gene>
    <name evidence="2" type="ORF">KCG34_04560</name>
</gene>
<dbReference type="KEGG" id="caul:KCG34_04560"/>
<name>A0A975IVM5_9CAUL</name>
<dbReference type="AlphaFoldDB" id="A0A975IVM5"/>
<organism evidence="2 3">
    <name type="scientific">Phenylobacterium montanum</name>
    <dbReference type="NCBI Taxonomy" id="2823693"/>
    <lineage>
        <taxon>Bacteria</taxon>
        <taxon>Pseudomonadati</taxon>
        <taxon>Pseudomonadota</taxon>
        <taxon>Alphaproteobacteria</taxon>
        <taxon>Caulobacterales</taxon>
        <taxon>Caulobacteraceae</taxon>
        <taxon>Phenylobacterium</taxon>
    </lineage>
</organism>